<dbReference type="EMBL" id="CP006254">
    <property type="protein sequence ID" value="AGT31871.1"/>
    <property type="molecule type" value="Genomic_DNA"/>
</dbReference>
<sequence length="94" mass="10130">MRRKTVLPPRRAQPAALAVRREKTEADEAASVFASNIQLETAASAPDNTSDGWQPEQRPIPCAGSNDDVHTVDDKRALYATDGYAAQPLPGNDV</sequence>
<organism evidence="2 3">
    <name type="scientific">Geobacillus genomosp. 3</name>
    <dbReference type="NCBI Taxonomy" id="1921421"/>
    <lineage>
        <taxon>Bacteria</taxon>
        <taxon>Bacillati</taxon>
        <taxon>Bacillota</taxon>
        <taxon>Bacilli</taxon>
        <taxon>Bacillales</taxon>
        <taxon>Anoxybacillaceae</taxon>
        <taxon>Geobacillus</taxon>
    </lineage>
</organism>
<evidence type="ECO:0000313" key="2">
    <source>
        <dbReference type="EMBL" id="AGT31871.1"/>
    </source>
</evidence>
<keyword evidence="3" id="KW-1185">Reference proteome</keyword>
<feature type="region of interest" description="Disordered" evidence="1">
    <location>
        <begin position="1"/>
        <end position="23"/>
    </location>
</feature>
<evidence type="ECO:0000256" key="1">
    <source>
        <dbReference type="SAM" id="MobiDB-lite"/>
    </source>
</evidence>
<protein>
    <submittedName>
        <fullName evidence="2">Uncharacterized protein</fullName>
    </submittedName>
</protein>
<dbReference type="KEGG" id="gjf:M493_07960"/>
<dbReference type="HOGENOM" id="CLU_2382018_0_0_9"/>
<feature type="compositionally biased region" description="Low complexity" evidence="1">
    <location>
        <begin position="1"/>
        <end position="18"/>
    </location>
</feature>
<dbReference type="AlphaFoldDB" id="S6A1P0"/>
<evidence type="ECO:0000313" key="3">
    <source>
        <dbReference type="Proteomes" id="UP000015500"/>
    </source>
</evidence>
<feature type="compositionally biased region" description="Polar residues" evidence="1">
    <location>
        <begin position="41"/>
        <end position="52"/>
    </location>
</feature>
<proteinExistence type="predicted"/>
<feature type="region of interest" description="Disordered" evidence="1">
    <location>
        <begin position="41"/>
        <end position="69"/>
    </location>
</feature>
<name>S6A1P0_GEOG3</name>
<dbReference type="Proteomes" id="UP000015500">
    <property type="component" value="Chromosome"/>
</dbReference>
<gene>
    <name evidence="2" type="ORF">M493_07960</name>
</gene>
<reference evidence="2 3" key="1">
    <citation type="journal article" date="2014" name="Genome Announc.">
        <title>Complete Genome Sequence of the Thermophilic Polychlorinated Biphenyl Degrader Geobacillus sp. Strain JF8 (NBRC 109937).</title>
        <authorList>
            <person name="Shintani M."/>
            <person name="Ohtsubo Y."/>
            <person name="Fukuda K."/>
            <person name="Hosoyama A."/>
            <person name="Ohji S."/>
            <person name="Yamazoe A."/>
            <person name="Fujita N."/>
            <person name="Nagata Y."/>
            <person name="Tsuda M."/>
            <person name="Hatta T."/>
            <person name="Kimbara K."/>
        </authorList>
    </citation>
    <scope>NUCLEOTIDE SEQUENCE [LARGE SCALE GENOMIC DNA]</scope>
    <source>
        <strain evidence="2 3">JF8</strain>
    </source>
</reference>
<accession>S6A1P0</accession>